<name>A0A2J7ZTQ7_9CHLO</name>
<protein>
    <submittedName>
        <fullName evidence="2">Uncharacterized protein</fullName>
    </submittedName>
</protein>
<dbReference type="Proteomes" id="UP000236333">
    <property type="component" value="Unassembled WGS sequence"/>
</dbReference>
<evidence type="ECO:0000313" key="2">
    <source>
        <dbReference type="EMBL" id="PNH03632.1"/>
    </source>
</evidence>
<comment type="caution">
    <text evidence="2">The sequence shown here is derived from an EMBL/GenBank/DDBJ whole genome shotgun (WGS) entry which is preliminary data.</text>
</comment>
<accession>A0A2J7ZTQ7</accession>
<feature type="non-terminal residue" evidence="2">
    <location>
        <position position="88"/>
    </location>
</feature>
<evidence type="ECO:0000256" key="1">
    <source>
        <dbReference type="SAM" id="MobiDB-lite"/>
    </source>
</evidence>
<keyword evidence="3" id="KW-1185">Reference proteome</keyword>
<organism evidence="2 3">
    <name type="scientific">Tetrabaena socialis</name>
    <dbReference type="NCBI Taxonomy" id="47790"/>
    <lineage>
        <taxon>Eukaryota</taxon>
        <taxon>Viridiplantae</taxon>
        <taxon>Chlorophyta</taxon>
        <taxon>core chlorophytes</taxon>
        <taxon>Chlorophyceae</taxon>
        <taxon>CS clade</taxon>
        <taxon>Chlamydomonadales</taxon>
        <taxon>Tetrabaenaceae</taxon>
        <taxon>Tetrabaena</taxon>
    </lineage>
</organism>
<sequence>MQPPRAQHFAAAPTPLQLGRGGRPRRQLAAALRRRHQGVKKPAALGPTSAANWRSRATMRGAPTMSAQKMRPPCGGAGRRERGGGRGE</sequence>
<feature type="region of interest" description="Disordered" evidence="1">
    <location>
        <begin position="1"/>
        <end position="23"/>
    </location>
</feature>
<dbReference type="AlphaFoldDB" id="A0A2J7ZTQ7"/>
<proteinExistence type="predicted"/>
<dbReference type="EMBL" id="PGGS01000481">
    <property type="protein sequence ID" value="PNH03632.1"/>
    <property type="molecule type" value="Genomic_DNA"/>
</dbReference>
<gene>
    <name evidence="2" type="ORF">TSOC_010294</name>
</gene>
<evidence type="ECO:0000313" key="3">
    <source>
        <dbReference type="Proteomes" id="UP000236333"/>
    </source>
</evidence>
<feature type="compositionally biased region" description="Basic and acidic residues" evidence="1">
    <location>
        <begin position="78"/>
        <end position="88"/>
    </location>
</feature>
<reference evidence="2 3" key="1">
    <citation type="journal article" date="2017" name="Mol. Biol. Evol.">
        <title>The 4-celled Tetrabaena socialis nuclear genome reveals the essential components for genetic control of cell number at the origin of multicellularity in the volvocine lineage.</title>
        <authorList>
            <person name="Featherston J."/>
            <person name="Arakaki Y."/>
            <person name="Hanschen E.R."/>
            <person name="Ferris P.J."/>
            <person name="Michod R.E."/>
            <person name="Olson B.J.S.C."/>
            <person name="Nozaki H."/>
            <person name="Durand P.M."/>
        </authorList>
    </citation>
    <scope>NUCLEOTIDE SEQUENCE [LARGE SCALE GENOMIC DNA]</scope>
    <source>
        <strain evidence="2 3">NIES-571</strain>
    </source>
</reference>
<feature type="region of interest" description="Disordered" evidence="1">
    <location>
        <begin position="60"/>
        <end position="88"/>
    </location>
</feature>